<keyword evidence="2" id="KW-1185">Reference proteome</keyword>
<gene>
    <name evidence="1" type="ORF">HUJ06_016376</name>
</gene>
<protein>
    <submittedName>
        <fullName evidence="1">Uncharacterized protein</fullName>
    </submittedName>
</protein>
<dbReference type="EMBL" id="DUZY01000008">
    <property type="protein sequence ID" value="DAD46439.1"/>
    <property type="molecule type" value="Genomic_DNA"/>
</dbReference>
<sequence length="46" mass="4840">MGEGSTGFHGQCCHVGSRQAVVQPGEGENEVELSRLELLGGVQGWN</sequence>
<dbReference type="Proteomes" id="UP000607653">
    <property type="component" value="Unassembled WGS sequence"/>
</dbReference>
<organism evidence="1 2">
    <name type="scientific">Nelumbo nucifera</name>
    <name type="common">Sacred lotus</name>
    <dbReference type="NCBI Taxonomy" id="4432"/>
    <lineage>
        <taxon>Eukaryota</taxon>
        <taxon>Viridiplantae</taxon>
        <taxon>Streptophyta</taxon>
        <taxon>Embryophyta</taxon>
        <taxon>Tracheophyta</taxon>
        <taxon>Spermatophyta</taxon>
        <taxon>Magnoliopsida</taxon>
        <taxon>Proteales</taxon>
        <taxon>Nelumbonaceae</taxon>
        <taxon>Nelumbo</taxon>
    </lineage>
</organism>
<comment type="caution">
    <text evidence="1">The sequence shown here is derived from an EMBL/GenBank/DDBJ whole genome shotgun (WGS) entry which is preliminary data.</text>
</comment>
<accession>A0A822ZSZ6</accession>
<proteinExistence type="predicted"/>
<name>A0A822ZSZ6_NELNU</name>
<reference evidence="1 2" key="1">
    <citation type="journal article" date="2020" name="Mol. Biol. Evol.">
        <title>Distinct Expression and Methylation Patterns for Genes with Different Fates following a Single Whole-Genome Duplication in Flowering Plants.</title>
        <authorList>
            <person name="Shi T."/>
            <person name="Rahmani R.S."/>
            <person name="Gugger P.F."/>
            <person name="Wang M."/>
            <person name="Li H."/>
            <person name="Zhang Y."/>
            <person name="Li Z."/>
            <person name="Wang Q."/>
            <person name="Van de Peer Y."/>
            <person name="Marchal K."/>
            <person name="Chen J."/>
        </authorList>
    </citation>
    <scope>NUCLEOTIDE SEQUENCE [LARGE SCALE GENOMIC DNA]</scope>
    <source>
        <tissue evidence="1">Leaf</tissue>
    </source>
</reference>
<dbReference type="AlphaFoldDB" id="A0A822ZSZ6"/>
<evidence type="ECO:0000313" key="1">
    <source>
        <dbReference type="EMBL" id="DAD46439.1"/>
    </source>
</evidence>
<evidence type="ECO:0000313" key="2">
    <source>
        <dbReference type="Proteomes" id="UP000607653"/>
    </source>
</evidence>